<evidence type="ECO:0000313" key="2">
    <source>
        <dbReference type="EMBL" id="PNO70955.1"/>
    </source>
</evidence>
<accession>A0AAP8TR47</accession>
<proteinExistence type="predicted"/>
<dbReference type="Proteomes" id="UP000030378">
    <property type="component" value="Unassembled WGS sequence"/>
</dbReference>
<dbReference type="PANTHER" id="PTHR21310">
    <property type="entry name" value="AMINOGLYCOSIDE PHOSPHOTRANSFERASE-RELATED-RELATED"/>
    <property type="match status" value="1"/>
</dbReference>
<evidence type="ECO:0000313" key="3">
    <source>
        <dbReference type="Proteomes" id="UP000030378"/>
    </source>
</evidence>
<dbReference type="InterPro" id="IPR002575">
    <property type="entry name" value="Aminoglycoside_PTrfase"/>
</dbReference>
<dbReference type="InterPro" id="IPR051678">
    <property type="entry name" value="AGP_Transferase"/>
</dbReference>
<dbReference type="CDD" id="cd05155">
    <property type="entry name" value="APH_ChoK_like_1"/>
    <property type="match status" value="1"/>
</dbReference>
<dbReference type="Pfam" id="PF01636">
    <property type="entry name" value="APH"/>
    <property type="match status" value="1"/>
</dbReference>
<feature type="domain" description="Aminoglycoside phosphotransferase" evidence="1">
    <location>
        <begin position="41"/>
        <end position="261"/>
    </location>
</feature>
<sequence>MNAIPKIHADEAEISLPHVRAMLTEQFPAWAALPIELVTTGGTDNVMLRLGDELFIRLPRTASAAEALARENRYPALLAPHLPVPISAPLAQGKPNGHYPFAWSIGRWITGRTPTCGECSPLLATQLGEFVRALHAIPTADYEITAYRGGPVSARDALTRESIAQCAPHLDAAALLQVWDSVSQVSENTGGACWLHTDIQPGNLLIDNGELAAVIDWGGIAIGDPAVDMIVAWNLMGAEAREHFRQAVKVDDETWRRGRAWALSIGVIAYAYYVDKEPSLTHTSRYQLEQVAAEMGLTL</sequence>
<dbReference type="EMBL" id="JTBC02000002">
    <property type="protein sequence ID" value="PNO70955.1"/>
    <property type="molecule type" value="Genomic_DNA"/>
</dbReference>
<name>A0AAP8TR47_SERMA</name>
<evidence type="ECO:0000259" key="1">
    <source>
        <dbReference type="Pfam" id="PF01636"/>
    </source>
</evidence>
<dbReference type="SUPFAM" id="SSF56112">
    <property type="entry name" value="Protein kinase-like (PK-like)"/>
    <property type="match status" value="1"/>
</dbReference>
<gene>
    <name evidence="2" type="ORF">MC70_013490</name>
</gene>
<comment type="caution">
    <text evidence="2">The sequence shown here is derived from an EMBL/GenBank/DDBJ whole genome shotgun (WGS) entry which is preliminary data.</text>
</comment>
<protein>
    <submittedName>
        <fullName evidence="2">Phosphotransferase</fullName>
    </submittedName>
</protein>
<dbReference type="Gene3D" id="3.30.200.20">
    <property type="entry name" value="Phosphorylase Kinase, domain 1"/>
    <property type="match status" value="1"/>
</dbReference>
<organism evidence="2 3">
    <name type="scientific">Serratia marcescens</name>
    <dbReference type="NCBI Taxonomy" id="615"/>
    <lineage>
        <taxon>Bacteria</taxon>
        <taxon>Pseudomonadati</taxon>
        <taxon>Pseudomonadota</taxon>
        <taxon>Gammaproteobacteria</taxon>
        <taxon>Enterobacterales</taxon>
        <taxon>Yersiniaceae</taxon>
        <taxon>Serratia</taxon>
    </lineage>
</organism>
<reference evidence="3" key="1">
    <citation type="submission" date="2017-12" db="EMBL/GenBank/DDBJ databases">
        <title>FDA dAtabase for Regulatory Grade micrObial Sequences (FDA-ARGOS): Supporting development and validation of Infectious Disease Dx tests.</title>
        <authorList>
            <person name="Campos J."/>
            <person name="Goldberg B."/>
            <person name="Tallon L."/>
            <person name="Sadzewicz L."/>
            <person name="Sengamalay N."/>
            <person name="Ott S."/>
            <person name="Godinez A."/>
            <person name="Nagaraj S."/>
            <person name="Vavikolanu K."/>
            <person name="Vyas G."/>
            <person name="Nadendla S."/>
            <person name="Aluvathingal J."/>
            <person name="Geyer C."/>
            <person name="Nandy P."/>
            <person name="Hobson J."/>
            <person name="Sichtig H."/>
        </authorList>
    </citation>
    <scope>NUCLEOTIDE SEQUENCE [LARGE SCALE GENOMIC DNA]</scope>
    <source>
        <strain evidence="3">FDAARGOS_79</strain>
    </source>
</reference>
<dbReference type="Gene3D" id="3.90.1200.10">
    <property type="match status" value="1"/>
</dbReference>
<dbReference type="InterPro" id="IPR011009">
    <property type="entry name" value="Kinase-like_dom_sf"/>
</dbReference>
<dbReference type="PANTHER" id="PTHR21310:SF42">
    <property type="entry name" value="BIFUNCTIONAL AAC_APH"/>
    <property type="match status" value="1"/>
</dbReference>
<dbReference type="AlphaFoldDB" id="A0AAP8TR47"/>